<feature type="signal peptide" evidence="2">
    <location>
        <begin position="1"/>
        <end position="19"/>
    </location>
</feature>
<keyword evidence="4" id="KW-1185">Reference proteome</keyword>
<dbReference type="Proteomes" id="UP000253209">
    <property type="component" value="Unassembled WGS sequence"/>
</dbReference>
<evidence type="ECO:0000256" key="1">
    <source>
        <dbReference type="SAM" id="Phobius"/>
    </source>
</evidence>
<protein>
    <submittedName>
        <fullName evidence="3">CcmD family protein</fullName>
    </submittedName>
</protein>
<comment type="caution">
    <text evidence="3">The sequence shown here is derived from an EMBL/GenBank/DDBJ whole genome shotgun (WGS) entry which is preliminary data.</text>
</comment>
<keyword evidence="1" id="KW-1133">Transmembrane helix</keyword>
<dbReference type="EMBL" id="QGDC01000002">
    <property type="protein sequence ID" value="RCH56173.1"/>
    <property type="molecule type" value="Genomic_DNA"/>
</dbReference>
<organism evidence="3 4">
    <name type="scientific">Mucilaginibacter hurinus</name>
    <dbReference type="NCBI Taxonomy" id="2201324"/>
    <lineage>
        <taxon>Bacteria</taxon>
        <taxon>Pseudomonadati</taxon>
        <taxon>Bacteroidota</taxon>
        <taxon>Sphingobacteriia</taxon>
        <taxon>Sphingobacteriales</taxon>
        <taxon>Sphingobacteriaceae</taxon>
        <taxon>Mucilaginibacter</taxon>
    </lineage>
</organism>
<sequence length="69" mass="7797">MKRLFTLIVLMLTLTTVFAQESETVEMADTMRANGGIYVVVATLTIIFLGLAVYLFALDKRLKKIENEK</sequence>
<accession>A0A367GTZ5</accession>
<keyword evidence="1" id="KW-0812">Transmembrane</keyword>
<feature type="chain" id="PRO_5016834840" evidence="2">
    <location>
        <begin position="20"/>
        <end position="69"/>
    </location>
</feature>
<evidence type="ECO:0000256" key="2">
    <source>
        <dbReference type="SAM" id="SignalP"/>
    </source>
</evidence>
<reference evidence="3 4" key="1">
    <citation type="submission" date="2018-05" db="EMBL/GenBank/DDBJ databases">
        <title>Mucilaginibacter hurinus sp. nov., isolated from briquette warehouse soil.</title>
        <authorList>
            <person name="Choi L."/>
        </authorList>
    </citation>
    <scope>NUCLEOTIDE SEQUENCE [LARGE SCALE GENOMIC DNA]</scope>
    <source>
        <strain evidence="3 4">ZR32</strain>
    </source>
</reference>
<proteinExistence type="predicted"/>
<dbReference type="InterPro" id="IPR030888">
    <property type="entry name" value="Put_ccm"/>
</dbReference>
<name>A0A367GTZ5_9SPHI</name>
<gene>
    <name evidence="3" type="ORF">DJ568_05380</name>
</gene>
<feature type="transmembrane region" description="Helical" evidence="1">
    <location>
        <begin position="35"/>
        <end position="57"/>
    </location>
</feature>
<dbReference type="Pfam" id="PF20077">
    <property type="entry name" value="CcmD_alt"/>
    <property type="match status" value="1"/>
</dbReference>
<evidence type="ECO:0000313" key="3">
    <source>
        <dbReference type="EMBL" id="RCH56173.1"/>
    </source>
</evidence>
<dbReference type="OrthoDB" id="886941at2"/>
<dbReference type="RefSeq" id="WP_114004210.1">
    <property type="nucleotide sequence ID" value="NZ_QGDC01000002.1"/>
</dbReference>
<dbReference type="AlphaFoldDB" id="A0A367GTZ5"/>
<keyword evidence="1" id="KW-0472">Membrane</keyword>
<keyword evidence="2" id="KW-0732">Signal</keyword>
<evidence type="ECO:0000313" key="4">
    <source>
        <dbReference type="Proteomes" id="UP000253209"/>
    </source>
</evidence>
<dbReference type="NCBIfam" id="TIGR04391">
    <property type="entry name" value="CcmD_alt_fam"/>
    <property type="match status" value="1"/>
</dbReference>